<evidence type="ECO:0000313" key="1">
    <source>
        <dbReference type="EMBL" id="EST52389.1"/>
    </source>
</evidence>
<proteinExistence type="predicted"/>
<dbReference type="RefSeq" id="WP_023556983.1">
    <property type="nucleotide sequence ID" value="NZ_KI629785.1"/>
</dbReference>
<sequence>MNVKLMRDYDREIEAWKNQVITATAHIAQLELERASYLEQQQRRLNYLSSREILELLEARHGRVGSMATIKRWADSGALGEVIDEREAFPLLVNKQGNKRFLYPREDVLQFLREKGYLSPRYEVLDRVLLDTDKPCSHALIIAIEPCGHRFTYHVQLEATGELLTHVAEEDLLRP</sequence>
<reference evidence="1 2" key="1">
    <citation type="journal article" date="2014" name="Genome Announc.">
        <title>Draft Genome Sequence of Brevibacillus panacihumi Strain W25, a Halotolerant Hydrocarbon-Degrading Bacterium.</title>
        <authorList>
            <person name="Wang X."/>
            <person name="Jin D."/>
            <person name="Zhou L."/>
            <person name="Wu L."/>
            <person name="An W."/>
            <person name="Chen Y."/>
            <person name="Zhao L."/>
        </authorList>
    </citation>
    <scope>NUCLEOTIDE SEQUENCE [LARGE SCALE GENOMIC DNA]</scope>
    <source>
        <strain evidence="1 2">W25</strain>
    </source>
</reference>
<dbReference type="eggNOG" id="ENOG5034BT6">
    <property type="taxonomic scope" value="Bacteria"/>
</dbReference>
<comment type="caution">
    <text evidence="1">The sequence shown here is derived from an EMBL/GenBank/DDBJ whole genome shotgun (WGS) entry which is preliminary data.</text>
</comment>
<dbReference type="EMBL" id="AYJU01000017">
    <property type="protein sequence ID" value="EST52389.1"/>
    <property type="molecule type" value="Genomic_DNA"/>
</dbReference>
<accession>V6M187</accession>
<name>V6M187_9BACL</name>
<gene>
    <name evidence="1" type="ORF">T458_15530</name>
</gene>
<protein>
    <submittedName>
        <fullName evidence="1">Uncharacterized protein</fullName>
    </submittedName>
</protein>
<keyword evidence="2" id="KW-1185">Reference proteome</keyword>
<evidence type="ECO:0000313" key="2">
    <source>
        <dbReference type="Proteomes" id="UP000017973"/>
    </source>
</evidence>
<organism evidence="1 2">
    <name type="scientific">Brevibacillus panacihumi W25</name>
    <dbReference type="NCBI Taxonomy" id="1408254"/>
    <lineage>
        <taxon>Bacteria</taxon>
        <taxon>Bacillati</taxon>
        <taxon>Bacillota</taxon>
        <taxon>Bacilli</taxon>
        <taxon>Bacillales</taxon>
        <taxon>Paenibacillaceae</taxon>
        <taxon>Brevibacillus</taxon>
    </lineage>
</organism>
<dbReference type="Proteomes" id="UP000017973">
    <property type="component" value="Unassembled WGS sequence"/>
</dbReference>
<dbReference type="PATRIC" id="fig|1408254.3.peg.3037"/>
<dbReference type="HOGENOM" id="CLU_1567715_0_0_9"/>
<dbReference type="STRING" id="1408254.T458_15530"/>
<dbReference type="AlphaFoldDB" id="V6M187"/>